<dbReference type="Pfam" id="PF20416">
    <property type="entry name" value="UTP20"/>
    <property type="match status" value="1"/>
</dbReference>
<sequence length="3027" mass="337738">MEQTKSYNNRGGKNRLRFSSSKSRAKAASADIYRAHIGSRPSISSTAVREKRVHDGSDRKAKKFKGDASVRFFERENDAEGFGMGRSAVIVPKKEEDEIEEHLRSDVDGIEEDEEEKAQLFLTGGTDFLTEIEISGQRNGSQMFHKLISELRPLSKSFAELLHHKEKIVNLMCTSLLTSEDGTGGYVANAATNDVLHLFGVLARELRDELYPFLNDRIFPRIIDDMLNPPLLTSSPDGQQHQRTPLDVAHVEAGFRCLSYLFKYNSEKLISSQDGKVGDADRLRQHYGKTICHKRDIVRKLACEAYAPLLRKCSDKGLKKHLMRTVKALATSLTNAEQNAGVAESNMSNAMKRARMDAIDGVSTLLFEVARGAKRVHSKTGKVVIRALMDCLNGYNNQKSDDTKLKTETSKVHVVYEVASQCLYKLRGHIVKGTPLEVPTEPSAFGGVFDEIFTALDAATSVVKDNESVPVVNTSVVGHIIDLVSETVDFQDGRLIRDASVKKTESDRITKSLQSLLSDEVYTHADKKLQGQILRLMCSTWKTNPDHPSFSLRLGKFFPRIVAPAAFGKSCDLGPAIYLAKHLLPVLSQKVASESLIPSLLSAAASLIGKHQDICDDSLVLLHTVATSSWSSDEYNECEVDPDDAAADSFCSTKAAEQLPAIPTKMRATLVELCLKDDLRIETSKSTSERLAHVAYAVRCLPFLVCLCFSSDESDDEIQKTDAAHEELTKVLKWYTSAMKHLSSKYKTEEDGRIVQALVLESFSVVAVQCRNRVHSSKVQSTLRKSMSKIKAHANSLLFAHPKSLWVIKGVAAFTNSLSAIDPGSHINDKSNETFELLASNLAQPDHFIRLYTLKILETYPQRPFVTDHADLDLTDDLEEGPSATADASNEAVSAETGKSELSGTCEIIYLMRTIESIPIAFANERKLTSQISRVEVYANTGKLPLLYAEATVCHMLGLLHVKFAPIWPAAVRVIVALTSSYETTTWPYLYATLRQSLEKPATKIHGASHDQREPTTSSLKDRDVSANAAIYDDFHRCVEWESFKAATDIFTSSAREDRGTVSRNARADEFTFFQNLWSIMTSAQNLTTTKSKLVVPLFFEFMIDQYYVFHSDDPDMREVNLSQIVDSNVKWNRWELGRRSLHQKLECFLKMFAAVKGPTQLYKHQVLLQMFIGFLSNPDPKLANLSFMCVQKYKLPYLMPYTDSVQSMLKKDELRDALAKFDLAVDSDSVDEEHRLLLIPIVTRILFGRLSSRGTKSKSARDSPAARRAAILSFFSRMGNVNGELTHFIYMMVRAFITSEQSSQYDQSITTLMTISSKDIEKVPVQRQVGFLNLLSDVINQIGFGMLHAVPVFTHILLTMAEEAQDSLIANNQIQASKAEADDDDQESSGSQDDTESTHMGRLRTLTFLRLGDLFTKFASSSVDFSTFGERMWGVMSCSLVALPNTVINAENPPSLLRLIESISAQPKLMPLLNQSNDVIPSVFKCIAGTTRFRVMGSVLHIIDNLLSDQDGAQSIGQTMILENIHLLISQFNERLTSKITRSEIIDEKKDLSENGQRFNATEALQLKILCRVSELLLKDKSTEEEHIQTMENFCGLLVPSLNFSSHPNQLNLMHIVANFMPRLSAKSAKQHYHALSKLLGPNKANPGIKLSGTRTTLTSALCAIGKSSGLDHITDAVRDLNAFSKSHIDEYDYDKMLPVLNKLGSVGSSLGSWLDLSAQDSDNSDNPRSLFPLLYSCLHMLYSEDAVIGRAANKAIKSLITTCSEQIHVQNQETDLSHNRWMQFVEKSVIPCLKTGLTTKVDDNRRHFVLLIAHVARCFCNVQSSHLYGDLNSLIRDDDQDLDFFLNFTHLQIHRRVKALQRLRKMITTMDKPIFSEQSLGNVLLPLALHPVYECSSKAEDVFAVEAIATVGAISSHLQWGKYHEALQSVLNSLTRQPDNERHLIALLCAIIDAFHFTVETETTELENGSSKRIERNGIWRSLKNRIIPKVESFLVKEKTNNTGAKSRSIRPSVVLALVKLYQKLPTQTFEAKLPQLIKVISTTLKNKDSNDRDVARETMAKIASSLDMKYLPLILSDLSVTLSHGYQLHVRAATLHSILVAIAAVYEQPAVDSVDEANAVSFDRCVPAMLDLIQQDVFGDSSEIKEADHVEKRLIKEAMGSKSQDSLEIISKLILFKPSIATSAESRMNSSAHVIVAPFIERLVDSEVSPSTIRKVKDCLNKIAVGLSNNASADIKEVLPFIYATIAPFVLGEVKKLPDNDDELDNSDNEADAPLQVTKTNGAPSGLLVKKKAKGTVVAVSTWAPSTLDALDNQRSALEFKRVQKRNLHKVTDGATAPKLTGSSRKNPMKSTAKLLNNPANASALIFGLTLLNSCLKRFKLDASDDTICSMSDPYLHLLLRYVQYSKDSNGIVIALRCLASLLRINLPSVSSIANELSPVVLEHLTAWGAASNTQTDIVQGCFKTLNLLFLHPNLSIPEQVSSMEKGSNLPLTTHQMQALISLLQSAVMESEHHNATFSLIKAIIVKKYISPELYDLMDAILKLSVQSHKPSVRLQSSQIFLQYLLDYPMGAQRLDNHLQQIVLNIKYEYEEGRLSAVELLSSAMQKLPIPVLEKHSQLFFLPLVLQLANDDSKRCKEAVSDAISLLLSRLSIDIVQSFFNYAKRWSQSPGDEGLPMRQAAAQLCGIFVESRLDFIQRGNIAADMIGNISKTVRDYIPFDSDDGWELLYYNILCIEKMNKDFGSAILAHDDLGVSLIKLMAYPHPWVMQASLRIVNSHVGRIDPKKLTKQRADSYLVKSDGCLYDLARNLCRQLDVDDTHFVDALSVLAIKTIVWLFQVMSHQPALFYVTNDGLEGVESNELKNPCKWIMSRLSNIAKPKHGAKRRESIFKCYAALCASCKPEDLTPYLRLMITSLDRAIREETNNLQSEEHQSSHPLIAFPKDVLNLLEDVCGTEKFLEAYGEVNKKVREKKDQRKQDIAAEAVHNPASAAKRKIKKQLHEKERKKKRMNEMKAMKGVSKQKC</sequence>
<feature type="repeat" description="HEAT" evidence="1">
    <location>
        <begin position="2624"/>
        <end position="2662"/>
    </location>
</feature>
<organism evidence="6 7">
    <name type="scientific">Cyclotella atomus</name>
    <dbReference type="NCBI Taxonomy" id="382360"/>
    <lineage>
        <taxon>Eukaryota</taxon>
        <taxon>Sar</taxon>
        <taxon>Stramenopiles</taxon>
        <taxon>Ochrophyta</taxon>
        <taxon>Bacillariophyta</taxon>
        <taxon>Coscinodiscophyceae</taxon>
        <taxon>Thalassiosirophycidae</taxon>
        <taxon>Stephanodiscales</taxon>
        <taxon>Stephanodiscaceae</taxon>
        <taxon>Cyclotella</taxon>
    </lineage>
</organism>
<feature type="domain" description="U3 small nucleolar RNA-associated protein 20 C-terminal" evidence="5">
    <location>
        <begin position="2797"/>
        <end position="3014"/>
    </location>
</feature>
<dbReference type="InterPro" id="IPR011989">
    <property type="entry name" value="ARM-like"/>
</dbReference>
<dbReference type="Gene3D" id="1.25.10.10">
    <property type="entry name" value="Leucine-rich Repeat Variant"/>
    <property type="match status" value="2"/>
</dbReference>
<dbReference type="InterPro" id="IPR011430">
    <property type="entry name" value="UTP20_N"/>
</dbReference>
<keyword evidence="7" id="KW-1185">Reference proteome</keyword>
<feature type="region of interest" description="Disordered" evidence="2">
    <location>
        <begin position="1377"/>
        <end position="1399"/>
    </location>
</feature>
<feature type="compositionally biased region" description="Polar residues" evidence="2">
    <location>
        <begin position="1"/>
        <end position="11"/>
    </location>
</feature>
<name>A0ABD3QAA2_9STRA</name>
<evidence type="ECO:0000259" key="4">
    <source>
        <dbReference type="Pfam" id="PF20416"/>
    </source>
</evidence>
<dbReference type="Proteomes" id="UP001530400">
    <property type="component" value="Unassembled WGS sequence"/>
</dbReference>
<gene>
    <name evidence="6" type="ORF">ACHAWO_006644</name>
</gene>
<feature type="compositionally biased region" description="Basic residues" evidence="2">
    <location>
        <begin position="2995"/>
        <end position="3012"/>
    </location>
</feature>
<feature type="region of interest" description="Disordered" evidence="2">
    <location>
        <begin position="876"/>
        <end position="898"/>
    </location>
</feature>
<dbReference type="SUPFAM" id="SSF48371">
    <property type="entry name" value="ARM repeat"/>
    <property type="match status" value="3"/>
</dbReference>
<dbReference type="InterPro" id="IPR021133">
    <property type="entry name" value="HEAT_type_2"/>
</dbReference>
<dbReference type="InterPro" id="IPR016024">
    <property type="entry name" value="ARM-type_fold"/>
</dbReference>
<accession>A0ABD3QAA2</accession>
<evidence type="ECO:0000256" key="1">
    <source>
        <dbReference type="PROSITE-ProRule" id="PRU00103"/>
    </source>
</evidence>
<feature type="compositionally biased region" description="Low complexity" evidence="2">
    <location>
        <begin position="19"/>
        <end position="30"/>
    </location>
</feature>
<feature type="domain" description="U3 small nucleolar RNA-associated protein 20" evidence="4">
    <location>
        <begin position="2008"/>
        <end position="2249"/>
    </location>
</feature>
<feature type="domain" description="U3 small nucleolar RNA-associated protein 20 N-terminal" evidence="3">
    <location>
        <begin position="1143"/>
        <end position="1802"/>
    </location>
</feature>
<dbReference type="Pfam" id="PF07539">
    <property type="entry name" value="UTP20_N"/>
    <property type="match status" value="1"/>
</dbReference>
<dbReference type="InterPro" id="IPR052575">
    <property type="entry name" value="SSU_processome_comp_20"/>
</dbReference>
<reference evidence="6 7" key="1">
    <citation type="submission" date="2024-10" db="EMBL/GenBank/DDBJ databases">
        <title>Updated reference genomes for cyclostephanoid diatoms.</title>
        <authorList>
            <person name="Roberts W.R."/>
            <person name="Alverson A.J."/>
        </authorList>
    </citation>
    <scope>NUCLEOTIDE SEQUENCE [LARGE SCALE GENOMIC DNA]</scope>
    <source>
        <strain evidence="6 7">AJA010-31</strain>
    </source>
</reference>
<feature type="region of interest" description="Disordered" evidence="2">
    <location>
        <begin position="2976"/>
        <end position="3027"/>
    </location>
</feature>
<evidence type="ECO:0000259" key="5">
    <source>
        <dbReference type="Pfam" id="PF23099"/>
    </source>
</evidence>
<dbReference type="InterPro" id="IPR057525">
    <property type="entry name" value="UTP20_C"/>
</dbReference>
<dbReference type="PROSITE" id="PS50077">
    <property type="entry name" value="HEAT_REPEAT"/>
    <property type="match status" value="1"/>
</dbReference>
<evidence type="ECO:0000313" key="7">
    <source>
        <dbReference type="Proteomes" id="UP001530400"/>
    </source>
</evidence>
<protein>
    <recommendedName>
        <fullName evidence="8">HEAT repeat-containing protein 1</fullName>
    </recommendedName>
</protein>
<dbReference type="InterPro" id="IPR046523">
    <property type="entry name" value="UTP20_dom"/>
</dbReference>
<dbReference type="Pfam" id="PF23099">
    <property type="entry name" value="UTP20_C"/>
    <property type="match status" value="1"/>
</dbReference>
<evidence type="ECO:0000313" key="6">
    <source>
        <dbReference type="EMBL" id="KAL3797008.1"/>
    </source>
</evidence>
<dbReference type="EMBL" id="JALLPJ020000268">
    <property type="protein sequence ID" value="KAL3797008.1"/>
    <property type="molecule type" value="Genomic_DNA"/>
</dbReference>
<proteinExistence type="predicted"/>
<evidence type="ECO:0000259" key="3">
    <source>
        <dbReference type="Pfam" id="PF07539"/>
    </source>
</evidence>
<evidence type="ECO:0008006" key="8">
    <source>
        <dbReference type="Google" id="ProtNLM"/>
    </source>
</evidence>
<evidence type="ECO:0000256" key="2">
    <source>
        <dbReference type="SAM" id="MobiDB-lite"/>
    </source>
</evidence>
<dbReference type="PANTHER" id="PTHR17695">
    <property type="entry name" value="SMALL SUBUNIT PROCESSOME COMPONENT 20 HOMOLOG"/>
    <property type="match status" value="1"/>
</dbReference>
<dbReference type="PANTHER" id="PTHR17695:SF11">
    <property type="entry name" value="SMALL SUBUNIT PROCESSOME COMPONENT 20 HOMOLOG"/>
    <property type="match status" value="1"/>
</dbReference>
<feature type="region of interest" description="Disordered" evidence="2">
    <location>
        <begin position="1"/>
        <end position="32"/>
    </location>
</feature>
<comment type="caution">
    <text evidence="6">The sequence shown here is derived from an EMBL/GenBank/DDBJ whole genome shotgun (WGS) entry which is preliminary data.</text>
</comment>